<sequence length="183" mass="22493">MEITIDENIEISDIENYQYQDNSNDENNQYNDKYDNKNYQYDYENYQYNNENYQYDNEYDDQLEENYVNELLITENKFSEDLLNENENFDQLNWAFTEEFIEDNICQICGELRYDSKENLRKFAIYFPLIPRLRIQYADPTRANQLRYRCKLPIYNLDNLPLRIHKSYLKKIKEYENQVSDTG</sequence>
<reference evidence="1" key="1">
    <citation type="submission" date="2021-06" db="EMBL/GenBank/DDBJ databases">
        <authorList>
            <person name="Kallberg Y."/>
            <person name="Tangrot J."/>
            <person name="Rosling A."/>
        </authorList>
    </citation>
    <scope>NUCLEOTIDE SEQUENCE</scope>
    <source>
        <strain evidence="1">IN212</strain>
    </source>
</reference>
<dbReference type="EMBL" id="CAJVPZ010008995">
    <property type="protein sequence ID" value="CAG8604083.1"/>
    <property type="molecule type" value="Genomic_DNA"/>
</dbReference>
<proteinExistence type="predicted"/>
<evidence type="ECO:0000313" key="1">
    <source>
        <dbReference type="EMBL" id="CAG8604083.1"/>
    </source>
</evidence>
<dbReference type="Proteomes" id="UP000789396">
    <property type="component" value="Unassembled WGS sequence"/>
</dbReference>
<keyword evidence="2" id="KW-1185">Reference proteome</keyword>
<protein>
    <submittedName>
        <fullName evidence="1">11357_t:CDS:1</fullName>
    </submittedName>
</protein>
<comment type="caution">
    <text evidence="1">The sequence shown here is derived from an EMBL/GenBank/DDBJ whole genome shotgun (WGS) entry which is preliminary data.</text>
</comment>
<organism evidence="1 2">
    <name type="scientific">Racocetra fulgida</name>
    <dbReference type="NCBI Taxonomy" id="60492"/>
    <lineage>
        <taxon>Eukaryota</taxon>
        <taxon>Fungi</taxon>
        <taxon>Fungi incertae sedis</taxon>
        <taxon>Mucoromycota</taxon>
        <taxon>Glomeromycotina</taxon>
        <taxon>Glomeromycetes</taxon>
        <taxon>Diversisporales</taxon>
        <taxon>Gigasporaceae</taxon>
        <taxon>Racocetra</taxon>
    </lineage>
</organism>
<gene>
    <name evidence="1" type="ORF">RFULGI_LOCUS6715</name>
</gene>
<evidence type="ECO:0000313" key="2">
    <source>
        <dbReference type="Proteomes" id="UP000789396"/>
    </source>
</evidence>
<name>A0A9N9CLB7_9GLOM</name>
<dbReference type="OrthoDB" id="2405039at2759"/>
<dbReference type="AlphaFoldDB" id="A0A9N9CLB7"/>
<accession>A0A9N9CLB7</accession>